<dbReference type="EMBL" id="CP001287">
    <property type="protein sequence ID" value="ACK67239.1"/>
    <property type="molecule type" value="Genomic_DNA"/>
</dbReference>
<dbReference type="STRING" id="41431.PCC8801_3266"/>
<gene>
    <name evidence="2" type="ordered locus">PCC8801_3266</name>
</gene>
<dbReference type="HOGENOM" id="CLU_144663_0_0_3"/>
<feature type="compositionally biased region" description="Polar residues" evidence="1">
    <location>
        <begin position="68"/>
        <end position="81"/>
    </location>
</feature>
<dbReference type="InterPro" id="IPR049598">
    <property type="entry name" value="HetP-like"/>
</dbReference>
<evidence type="ECO:0000256" key="1">
    <source>
        <dbReference type="SAM" id="MobiDB-lite"/>
    </source>
</evidence>
<dbReference type="eggNOG" id="ENOG50330ND">
    <property type="taxonomic scope" value="Bacteria"/>
</dbReference>
<dbReference type="NCBIfam" id="NF037966">
    <property type="entry name" value="HetP_family"/>
    <property type="match status" value="1"/>
</dbReference>
<evidence type="ECO:0000313" key="3">
    <source>
        <dbReference type="Proteomes" id="UP000008204"/>
    </source>
</evidence>
<dbReference type="Proteomes" id="UP000008204">
    <property type="component" value="Chromosome"/>
</dbReference>
<dbReference type="OrthoDB" id="532598at2"/>
<evidence type="ECO:0000313" key="2">
    <source>
        <dbReference type="EMBL" id="ACK67239.1"/>
    </source>
</evidence>
<protein>
    <submittedName>
        <fullName evidence="2">Heterocyst differentiation protein</fullName>
    </submittedName>
</protein>
<dbReference type="AlphaFoldDB" id="B7JYD7"/>
<organism evidence="2 3">
    <name type="scientific">Rippkaea orientalis (strain PCC 8801 / RF-1)</name>
    <name type="common">Cyanothece sp. (strain PCC 8801)</name>
    <dbReference type="NCBI Taxonomy" id="41431"/>
    <lineage>
        <taxon>Bacteria</taxon>
        <taxon>Bacillati</taxon>
        <taxon>Cyanobacteriota</taxon>
        <taxon>Cyanophyceae</taxon>
        <taxon>Oscillatoriophycideae</taxon>
        <taxon>Chroococcales</taxon>
        <taxon>Aphanothecaceae</taxon>
        <taxon>Rippkaea</taxon>
        <taxon>Rippkaea orientalis</taxon>
    </lineage>
</organism>
<proteinExistence type="predicted"/>
<accession>B7JYD7</accession>
<keyword evidence="3" id="KW-1185">Reference proteome</keyword>
<dbReference type="RefSeq" id="WP_012596500.1">
    <property type="nucleotide sequence ID" value="NC_011726.1"/>
</dbReference>
<reference evidence="3" key="1">
    <citation type="journal article" date="2011" name="MBio">
        <title>Novel metabolic attributes of the genus Cyanothece, comprising a group of unicellular nitrogen-fixing Cyanobacteria.</title>
        <authorList>
            <person name="Bandyopadhyay A."/>
            <person name="Elvitigala T."/>
            <person name="Welsh E."/>
            <person name="Stockel J."/>
            <person name="Liberton M."/>
            <person name="Min H."/>
            <person name="Sherman L.A."/>
            <person name="Pakrasi H.B."/>
        </authorList>
    </citation>
    <scope>NUCLEOTIDE SEQUENCE [LARGE SCALE GENOMIC DNA]</scope>
    <source>
        <strain evidence="3">PCC 8801</strain>
    </source>
</reference>
<dbReference type="KEGG" id="cyp:PCC8801_3266"/>
<feature type="region of interest" description="Disordered" evidence="1">
    <location>
        <begin position="68"/>
        <end position="89"/>
    </location>
</feature>
<sequence>MNRRFSNESGKTDKVMKEEQFEEIVAAILNGKYSWACVLILKFAGYNPLHYIPYRTYNRLIKDNCLNKPSSQEKNQKTLNKSSDDNGDEFHRISYHQKIRDLSYLESVDKKAVKVAGGFRYFWW</sequence>
<name>B7JYD7_RIPO1</name>